<organism evidence="14 15">
    <name type="scientific">Megaselia scalaris</name>
    <name type="common">Humpbacked fly</name>
    <name type="synonym">Phora scalaris</name>
    <dbReference type="NCBI Taxonomy" id="36166"/>
    <lineage>
        <taxon>Eukaryota</taxon>
        <taxon>Metazoa</taxon>
        <taxon>Ecdysozoa</taxon>
        <taxon>Arthropoda</taxon>
        <taxon>Hexapoda</taxon>
        <taxon>Insecta</taxon>
        <taxon>Pterygota</taxon>
        <taxon>Neoptera</taxon>
        <taxon>Endopterygota</taxon>
        <taxon>Diptera</taxon>
        <taxon>Brachycera</taxon>
        <taxon>Muscomorpha</taxon>
        <taxon>Platypezoidea</taxon>
        <taxon>Phoridae</taxon>
        <taxon>Megaseliini</taxon>
        <taxon>Megaselia</taxon>
    </lineage>
</organism>
<dbReference type="InterPro" id="IPR001873">
    <property type="entry name" value="ENaC"/>
</dbReference>
<keyword evidence="7" id="KW-0915">Sodium</keyword>
<dbReference type="Gene3D" id="2.60.470.10">
    <property type="entry name" value="Acid-sensing ion channels like domains"/>
    <property type="match status" value="1"/>
</dbReference>
<dbReference type="GO" id="GO:0015280">
    <property type="term" value="F:ligand-gated sodium channel activity"/>
    <property type="evidence" value="ECO:0007669"/>
    <property type="project" value="TreeGrafter"/>
</dbReference>
<evidence type="ECO:0000256" key="8">
    <source>
        <dbReference type="ARBA" id="ARBA00023065"/>
    </source>
</evidence>
<keyword evidence="11 12" id="KW-0407">Ion channel</keyword>
<evidence type="ECO:0000256" key="5">
    <source>
        <dbReference type="ARBA" id="ARBA00022692"/>
    </source>
</evidence>
<keyword evidence="4 12" id="KW-0894">Sodium channel</keyword>
<dbReference type="AlphaFoldDB" id="T1GS98"/>
<name>T1GS98_MEGSC</name>
<feature type="transmembrane region" description="Helical" evidence="13">
    <location>
        <begin position="33"/>
        <end position="54"/>
    </location>
</feature>
<evidence type="ECO:0000313" key="14">
    <source>
        <dbReference type="EnsemblMetazoa" id="MESCA006549-PA"/>
    </source>
</evidence>
<evidence type="ECO:0000256" key="4">
    <source>
        <dbReference type="ARBA" id="ARBA00022461"/>
    </source>
</evidence>
<keyword evidence="8 12" id="KW-0406">Ion transport</keyword>
<protein>
    <submittedName>
        <fullName evidence="14">Uncharacterized protein</fullName>
    </submittedName>
</protein>
<dbReference type="EMBL" id="CAQQ02392437">
    <property type="status" value="NOT_ANNOTATED_CDS"/>
    <property type="molecule type" value="Genomic_DNA"/>
</dbReference>
<dbReference type="Proteomes" id="UP000015102">
    <property type="component" value="Unassembled WGS sequence"/>
</dbReference>
<comment type="similarity">
    <text evidence="2 12">Belongs to the amiloride-sensitive sodium channel (TC 1.A.6) family.</text>
</comment>
<dbReference type="PANTHER" id="PTHR11690:SF288">
    <property type="entry name" value="AMILORIDE-SENSITIVE NA+ CHANNEL-RELATED"/>
    <property type="match status" value="1"/>
</dbReference>
<evidence type="ECO:0000256" key="3">
    <source>
        <dbReference type="ARBA" id="ARBA00022448"/>
    </source>
</evidence>
<dbReference type="OMA" id="ICATIVY"/>
<dbReference type="GO" id="GO:0005886">
    <property type="term" value="C:plasma membrane"/>
    <property type="evidence" value="ECO:0007669"/>
    <property type="project" value="TreeGrafter"/>
</dbReference>
<evidence type="ECO:0000313" key="15">
    <source>
        <dbReference type="Proteomes" id="UP000015102"/>
    </source>
</evidence>
<evidence type="ECO:0000256" key="11">
    <source>
        <dbReference type="ARBA" id="ARBA00023303"/>
    </source>
</evidence>
<keyword evidence="3 12" id="KW-0813">Transport</keyword>
<evidence type="ECO:0000256" key="7">
    <source>
        <dbReference type="ARBA" id="ARBA00023053"/>
    </source>
</evidence>
<evidence type="ECO:0000256" key="1">
    <source>
        <dbReference type="ARBA" id="ARBA00004141"/>
    </source>
</evidence>
<sequence>MVPRSTWRTFWEKTTIHGVRNTSDPTMEIFERVIWFFIVCCFTSGSLYCLLYYLEDFNSQVTKTVLSFDCPLQHNRINWEKIDDVIDEHISFRNSEVRDTFKEFIGAFEGLRFGKFEDLSRIENLNLKSLRGIDVSDILEDLSMNCHDVFENNLCYWKGIQYDCCDLFFEEKTEAGVCLVFNSIFSDESRKKQKSDHFYPFANARSGENSGIQVVISIDSSKERPENHDPDGIWMMIKHPFEWSEQSFFIRAGTETSAVISPKLTTSDESIAVVPIEKRNCFFDGEDNLEFYITSENDPYLRKNCITQCHQWYLMLKDFSEIHKYMGNSHTRHIRMVYNDLSLLYLTHNALKKLTSELA</sequence>
<reference evidence="15" key="1">
    <citation type="submission" date="2013-02" db="EMBL/GenBank/DDBJ databases">
        <authorList>
            <person name="Hughes D."/>
        </authorList>
    </citation>
    <scope>NUCLEOTIDE SEQUENCE</scope>
    <source>
        <strain>Durham</strain>
        <strain evidence="15">NC isolate 2 -- Noor lab</strain>
    </source>
</reference>
<dbReference type="PANTHER" id="PTHR11690">
    <property type="entry name" value="AMILORIDE-SENSITIVE SODIUM CHANNEL-RELATED"/>
    <property type="match status" value="1"/>
</dbReference>
<evidence type="ECO:0000256" key="9">
    <source>
        <dbReference type="ARBA" id="ARBA00023136"/>
    </source>
</evidence>
<keyword evidence="9 13" id="KW-0472">Membrane</keyword>
<evidence type="ECO:0000256" key="13">
    <source>
        <dbReference type="SAM" id="Phobius"/>
    </source>
</evidence>
<keyword evidence="5 12" id="KW-0812">Transmembrane</keyword>
<keyword evidence="10 12" id="KW-0739">Sodium transport</keyword>
<dbReference type="EnsemblMetazoa" id="MESCA006549-RA">
    <property type="protein sequence ID" value="MESCA006549-PA"/>
    <property type="gene ID" value="MESCA006549"/>
</dbReference>
<keyword evidence="15" id="KW-1185">Reference proteome</keyword>
<evidence type="ECO:0000256" key="2">
    <source>
        <dbReference type="ARBA" id="ARBA00007193"/>
    </source>
</evidence>
<evidence type="ECO:0000256" key="12">
    <source>
        <dbReference type="RuleBase" id="RU000679"/>
    </source>
</evidence>
<keyword evidence="6 13" id="KW-1133">Transmembrane helix</keyword>
<proteinExistence type="inferred from homology"/>
<dbReference type="HOGENOM" id="CLU_772308_0_0_1"/>
<reference evidence="14" key="2">
    <citation type="submission" date="2015-06" db="UniProtKB">
        <authorList>
            <consortium name="EnsemblMetazoa"/>
        </authorList>
    </citation>
    <scope>IDENTIFICATION</scope>
</reference>
<evidence type="ECO:0000256" key="10">
    <source>
        <dbReference type="ARBA" id="ARBA00023201"/>
    </source>
</evidence>
<comment type="subcellular location">
    <subcellularLocation>
        <location evidence="1">Membrane</location>
        <topology evidence="1">Multi-pass membrane protein</topology>
    </subcellularLocation>
</comment>
<evidence type="ECO:0000256" key="6">
    <source>
        <dbReference type="ARBA" id="ARBA00022989"/>
    </source>
</evidence>
<accession>T1GS98</accession>
<dbReference type="Pfam" id="PF00858">
    <property type="entry name" value="ASC"/>
    <property type="match status" value="1"/>
</dbReference>
<dbReference type="STRING" id="36166.T1GS98"/>